<organism evidence="3 4">
    <name type="scientific">Potamilus streckersoni</name>
    <dbReference type="NCBI Taxonomy" id="2493646"/>
    <lineage>
        <taxon>Eukaryota</taxon>
        <taxon>Metazoa</taxon>
        <taxon>Spiralia</taxon>
        <taxon>Lophotrochozoa</taxon>
        <taxon>Mollusca</taxon>
        <taxon>Bivalvia</taxon>
        <taxon>Autobranchia</taxon>
        <taxon>Heteroconchia</taxon>
        <taxon>Palaeoheterodonta</taxon>
        <taxon>Unionida</taxon>
        <taxon>Unionoidea</taxon>
        <taxon>Unionidae</taxon>
        <taxon>Ambleminae</taxon>
        <taxon>Lampsilini</taxon>
        <taxon>Potamilus</taxon>
    </lineage>
</organism>
<reference evidence="3" key="1">
    <citation type="journal article" date="2021" name="Genome Biol. Evol.">
        <title>A High-Quality Reference Genome for a Parasitic Bivalve with Doubly Uniparental Inheritance (Bivalvia: Unionida).</title>
        <authorList>
            <person name="Smith C.H."/>
        </authorList>
    </citation>
    <scope>NUCLEOTIDE SEQUENCE</scope>
    <source>
        <strain evidence="3">CHS0354</strain>
    </source>
</reference>
<proteinExistence type="predicted"/>
<keyword evidence="4" id="KW-1185">Reference proteome</keyword>
<accession>A0AAE0TL29</accession>
<dbReference type="Proteomes" id="UP001195483">
    <property type="component" value="Unassembled WGS sequence"/>
</dbReference>
<dbReference type="AlphaFoldDB" id="A0AAE0TL29"/>
<evidence type="ECO:0000313" key="3">
    <source>
        <dbReference type="EMBL" id="KAK3612206.1"/>
    </source>
</evidence>
<dbReference type="EMBL" id="JAEAOA010002309">
    <property type="protein sequence ID" value="KAK3612206.1"/>
    <property type="molecule type" value="Genomic_DNA"/>
</dbReference>
<keyword evidence="2" id="KW-1133">Transmembrane helix</keyword>
<evidence type="ECO:0000256" key="2">
    <source>
        <dbReference type="SAM" id="Phobius"/>
    </source>
</evidence>
<feature type="compositionally biased region" description="Polar residues" evidence="1">
    <location>
        <begin position="120"/>
        <end position="134"/>
    </location>
</feature>
<keyword evidence="2" id="KW-0812">Transmembrane</keyword>
<feature type="transmembrane region" description="Helical" evidence="2">
    <location>
        <begin position="43"/>
        <end position="68"/>
    </location>
</feature>
<evidence type="ECO:0000256" key="1">
    <source>
        <dbReference type="SAM" id="MobiDB-lite"/>
    </source>
</evidence>
<feature type="region of interest" description="Disordered" evidence="1">
    <location>
        <begin position="106"/>
        <end position="146"/>
    </location>
</feature>
<gene>
    <name evidence="3" type="ORF">CHS0354_039475</name>
</gene>
<protein>
    <submittedName>
        <fullName evidence="3">Uncharacterized protein</fullName>
    </submittedName>
</protein>
<evidence type="ECO:0000313" key="4">
    <source>
        <dbReference type="Proteomes" id="UP001195483"/>
    </source>
</evidence>
<sequence length="146" mass="16600">MNITVKHAVEDSHQKLNRVAILSIQVFAPTNPFKDDSPTVNPIVLYVLQILSILLFIFFFVGFIVIFYQRMRKTMQAKVSSKEDNDDDDIVDTERKPVMAVYQGSKCSLDSKSSNEKENTNLSLRNRASVSTPSHVMFSEKTPDLK</sequence>
<reference evidence="3" key="2">
    <citation type="journal article" date="2021" name="Genome Biol. Evol.">
        <title>Developing a high-quality reference genome for a parasitic bivalve with doubly uniparental inheritance (Bivalvia: Unionida).</title>
        <authorList>
            <person name="Smith C.H."/>
        </authorList>
    </citation>
    <scope>NUCLEOTIDE SEQUENCE</scope>
    <source>
        <strain evidence="3">CHS0354</strain>
        <tissue evidence="3">Mantle</tissue>
    </source>
</reference>
<reference evidence="3" key="3">
    <citation type="submission" date="2023-05" db="EMBL/GenBank/DDBJ databases">
        <authorList>
            <person name="Smith C.H."/>
        </authorList>
    </citation>
    <scope>NUCLEOTIDE SEQUENCE</scope>
    <source>
        <strain evidence="3">CHS0354</strain>
        <tissue evidence="3">Mantle</tissue>
    </source>
</reference>
<keyword evidence="2" id="KW-0472">Membrane</keyword>
<name>A0AAE0TL29_9BIVA</name>
<comment type="caution">
    <text evidence="3">The sequence shown here is derived from an EMBL/GenBank/DDBJ whole genome shotgun (WGS) entry which is preliminary data.</text>
</comment>